<gene>
    <name evidence="3" type="ORF">N7Z68_13660</name>
</gene>
<keyword evidence="4" id="KW-1185">Reference proteome</keyword>
<dbReference type="Proteomes" id="UP001148125">
    <property type="component" value="Unassembled WGS sequence"/>
</dbReference>
<dbReference type="EMBL" id="JAOTPO010000009">
    <property type="protein sequence ID" value="MDE5414421.1"/>
    <property type="molecule type" value="Genomic_DNA"/>
</dbReference>
<reference evidence="3" key="1">
    <citation type="submission" date="2024-05" db="EMBL/GenBank/DDBJ databases">
        <title>Alkalihalobacillus sp. strain MEB203 novel alkaliphilic bacterium from Lonar Lake, India.</title>
        <authorList>
            <person name="Joshi A."/>
            <person name="Thite S."/>
            <person name="Mengade P."/>
        </authorList>
    </citation>
    <scope>NUCLEOTIDE SEQUENCE</scope>
    <source>
        <strain evidence="3">MEB 203</strain>
    </source>
</reference>
<organism evidence="3 4">
    <name type="scientific">Alkalihalobacterium chitinilyticum</name>
    <dbReference type="NCBI Taxonomy" id="2980103"/>
    <lineage>
        <taxon>Bacteria</taxon>
        <taxon>Bacillati</taxon>
        <taxon>Bacillota</taxon>
        <taxon>Bacilli</taxon>
        <taxon>Bacillales</taxon>
        <taxon>Bacillaceae</taxon>
        <taxon>Alkalihalobacterium</taxon>
    </lineage>
</organism>
<accession>A0ABT5VGW2</accession>
<evidence type="ECO:0000313" key="4">
    <source>
        <dbReference type="Proteomes" id="UP001148125"/>
    </source>
</evidence>
<dbReference type="Pfam" id="PF13786">
    <property type="entry name" value="DUF4179"/>
    <property type="match status" value="1"/>
</dbReference>
<dbReference type="Gene3D" id="2.60.40.1640">
    <property type="entry name" value="Conserved domain protein"/>
    <property type="match status" value="1"/>
</dbReference>
<dbReference type="InterPro" id="IPR025436">
    <property type="entry name" value="DUF4179"/>
</dbReference>
<dbReference type="InterPro" id="IPR040680">
    <property type="entry name" value="DUF5643"/>
</dbReference>
<proteinExistence type="predicted"/>
<dbReference type="Gene3D" id="2.60.40.1630">
    <property type="entry name" value="bacillus anthracis domain"/>
    <property type="match status" value="1"/>
</dbReference>
<evidence type="ECO:0000259" key="2">
    <source>
        <dbReference type="Pfam" id="PF18705"/>
    </source>
</evidence>
<evidence type="ECO:0000259" key="1">
    <source>
        <dbReference type="Pfam" id="PF13786"/>
    </source>
</evidence>
<protein>
    <submittedName>
        <fullName evidence="3">DUF4179 domain-containing protein</fullName>
    </submittedName>
</protein>
<name>A0ABT5VGW2_9BACI</name>
<dbReference type="RefSeq" id="WP_275119034.1">
    <property type="nucleotide sequence ID" value="NZ_JAOTPO010000009.1"/>
</dbReference>
<dbReference type="Pfam" id="PF18705">
    <property type="entry name" value="DUF5643"/>
    <property type="match status" value="1"/>
</dbReference>
<evidence type="ECO:0000313" key="3">
    <source>
        <dbReference type="EMBL" id="MDE5414421.1"/>
    </source>
</evidence>
<feature type="domain" description="DUF5643" evidence="2">
    <location>
        <begin position="179"/>
        <end position="289"/>
    </location>
</feature>
<sequence length="404" mass="45979">MASSKFKLIPLVILSFFIAGLYSYPTQADELKSTTNIGSVFDIVGHIGLKNAREKGLTTAVNKKVTIEDNVITFTESLFDGSKIYIGYIIEPIDTLKVGPDRNGFLDVGISINNGQIGSHSFGVSETRLNIGMYIGMFEVQLSDEYSLPNSFLLGLQSYKDQSLYLELPVERKGHHYSYFITKEKEANDYSLYYDKITFFPTAIEIKYREVMDYESLNSQDPHILSFQIVDDQGRVLQPLSSGGGGRIKGDKFISNSKYYFEPLKKTPKTLTVKPYFVDISTHQPKKVKKKWKGKAFTLSQGKMGQLKILTVEENNDIVNVTYETKGYHAYQQAMVLWIEDTDGNEYHFDEAPKRIEGTTNQYQATFRSMSSIDGELYLNTVKLKKPNYVNEFEIKVQFVNNSF</sequence>
<feature type="domain" description="DUF4179" evidence="1">
    <location>
        <begin position="12"/>
        <end position="91"/>
    </location>
</feature>
<comment type="caution">
    <text evidence="3">The sequence shown here is derived from an EMBL/GenBank/DDBJ whole genome shotgun (WGS) entry which is preliminary data.</text>
</comment>